<dbReference type="Pfam" id="PF23561">
    <property type="entry name" value="zf-C2H2_15"/>
    <property type="match status" value="1"/>
</dbReference>
<dbReference type="FunFam" id="3.30.160.60:FF:000048">
    <property type="entry name" value="GLI family zinc finger 3"/>
    <property type="match status" value="1"/>
</dbReference>
<evidence type="ECO:0000259" key="9">
    <source>
        <dbReference type="PROSITE" id="PS50157"/>
    </source>
</evidence>
<feature type="domain" description="C2H2-type" evidence="9">
    <location>
        <begin position="414"/>
        <end position="443"/>
    </location>
</feature>
<comment type="subcellular location">
    <subcellularLocation>
        <location evidence="1">Nucleus</location>
    </subcellularLocation>
</comment>
<keyword evidence="11" id="KW-1185">Reference proteome</keyword>
<evidence type="ECO:0000256" key="6">
    <source>
        <dbReference type="ARBA" id="ARBA00023242"/>
    </source>
</evidence>
<reference evidence="10" key="1">
    <citation type="journal article" date="2023" name="Mol. Biol. Evol.">
        <title>Third-Generation Sequencing Reveals the Adaptive Role of the Epigenome in Three Deep-Sea Polychaetes.</title>
        <authorList>
            <person name="Perez M."/>
            <person name="Aroh O."/>
            <person name="Sun Y."/>
            <person name="Lan Y."/>
            <person name="Juniper S.K."/>
            <person name="Young C.R."/>
            <person name="Angers B."/>
            <person name="Qian P.Y."/>
        </authorList>
    </citation>
    <scope>NUCLEOTIDE SEQUENCE</scope>
    <source>
        <strain evidence="10">R07B-5</strain>
    </source>
</reference>
<accession>A0AAD9NQ09</accession>
<dbReference type="GO" id="GO:0005634">
    <property type="term" value="C:nucleus"/>
    <property type="evidence" value="ECO:0007669"/>
    <property type="project" value="UniProtKB-SubCell"/>
</dbReference>
<dbReference type="AlphaFoldDB" id="A0AAD9NQ09"/>
<evidence type="ECO:0000256" key="4">
    <source>
        <dbReference type="ARBA" id="ARBA00022771"/>
    </source>
</evidence>
<proteinExistence type="predicted"/>
<dbReference type="GO" id="GO:0000978">
    <property type="term" value="F:RNA polymerase II cis-regulatory region sequence-specific DNA binding"/>
    <property type="evidence" value="ECO:0007669"/>
    <property type="project" value="TreeGrafter"/>
</dbReference>
<dbReference type="Pfam" id="PF00096">
    <property type="entry name" value="zf-C2H2"/>
    <property type="match status" value="2"/>
</dbReference>
<evidence type="ECO:0000256" key="7">
    <source>
        <dbReference type="PROSITE-ProRule" id="PRU00042"/>
    </source>
</evidence>
<gene>
    <name evidence="10" type="ORF">NP493_663g02037</name>
</gene>
<feature type="domain" description="C2H2-type" evidence="9">
    <location>
        <begin position="347"/>
        <end position="377"/>
    </location>
</feature>
<feature type="compositionally biased region" description="Pro residues" evidence="8">
    <location>
        <begin position="634"/>
        <end position="644"/>
    </location>
</feature>
<feature type="domain" description="C2H2-type" evidence="9">
    <location>
        <begin position="444"/>
        <end position="473"/>
    </location>
</feature>
<dbReference type="Gene3D" id="3.30.160.60">
    <property type="entry name" value="Classic Zinc Finger"/>
    <property type="match status" value="5"/>
</dbReference>
<dbReference type="InterPro" id="IPR013087">
    <property type="entry name" value="Znf_C2H2_type"/>
</dbReference>
<dbReference type="InterPro" id="IPR036236">
    <property type="entry name" value="Znf_C2H2_sf"/>
</dbReference>
<feature type="region of interest" description="Disordered" evidence="8">
    <location>
        <begin position="629"/>
        <end position="703"/>
    </location>
</feature>
<dbReference type="PANTHER" id="PTHR45718">
    <property type="entry name" value="TRANSCRIPTIONAL ACTIVATOR CUBITUS INTERRUPTUS"/>
    <property type="match status" value="1"/>
</dbReference>
<dbReference type="PANTHER" id="PTHR45718:SF7">
    <property type="entry name" value="C2H2-TYPE DOMAIN-CONTAINING PROTEIN"/>
    <property type="match status" value="1"/>
</dbReference>
<dbReference type="InterPro" id="IPR043359">
    <property type="entry name" value="GLI-like"/>
</dbReference>
<keyword evidence="6" id="KW-0539">Nucleus</keyword>
<dbReference type="EMBL" id="JAODUO010000663">
    <property type="protein sequence ID" value="KAK2176426.1"/>
    <property type="molecule type" value="Genomic_DNA"/>
</dbReference>
<dbReference type="PROSITE" id="PS00028">
    <property type="entry name" value="ZINC_FINGER_C2H2_1"/>
    <property type="match status" value="4"/>
</dbReference>
<dbReference type="GO" id="GO:0008270">
    <property type="term" value="F:zinc ion binding"/>
    <property type="evidence" value="ECO:0007669"/>
    <property type="project" value="UniProtKB-KW"/>
</dbReference>
<evidence type="ECO:0000256" key="3">
    <source>
        <dbReference type="ARBA" id="ARBA00022737"/>
    </source>
</evidence>
<evidence type="ECO:0000256" key="2">
    <source>
        <dbReference type="ARBA" id="ARBA00022723"/>
    </source>
</evidence>
<sequence length="821" mass="89809">MDTQTSTDNLRQTSSSRLLNKLSNQHLQMMAPTPTMSEISSIGTTPRTNAQTPMDMSTTMTSRSDKDAFLMPSHAQKQDHWTSYRVLPTVVHTSNLGALPTSHGGTVSENIISHVVSFASSNSQSPFLFPDMSPAGSIFTSPHHSASKKRAMSTSTLSSEGMDIISMIRSSPSTLFLFGSMGSLSNISPSMNQQPGTLGHLSVHNGSGSSSSLANYGVHKDVMPPCSTAAELEQGPSVDVNMVSSMSNQLVVQHGADPTAAMFYAGSYHKQEPDLTSSSVLVPATSIQQSGLPPNNVISLEASIPPPPPYSQAVQAQASTFDSLQVTDCCLESREHLDCKPKGLRQQVCKWIDCNQAFVEREELVRHIEKQHIDQRRGDDFTCYWQACQRKYKPFNARYKLLIHMRVHSGERPNKCTFENCNKAFSRLENLKIHLRSHTGERPYHCQHVGCTKAFSNSSDRAKHQRTHLDTKPYACQVGGCSKRYTDPSSLRKHTKSHSSKEQQARKKVRVGREVTYGSDNQSNMLGNCLSVQQVQVAPLDTAENSPRSLYNPAMRFGHAMLPDLNDSAQTSQSGAASSMNAVEEANHVVGGGFNPGPNSALITPGRRGVSTVPNMPPLLPLQVTKLGQMNQMMPPPPPYPDPQPSESQWQPTPNPGATPSTTSLHEQSSMPVLDDTSQQRSFTLSPRPPYHPPSNYQRPMPRPHPVSYVAQAGNVPLTTDYTGLPCNLQERMTIGQTHTFSMPLSLEETLANLPYDAIQLQRALSSHSGSSSTQDLDTLLTVSAIVPSQSEDNNLLQLPSIERSSSCHSVVSVYTHKSNR</sequence>
<evidence type="ECO:0000256" key="5">
    <source>
        <dbReference type="ARBA" id="ARBA00022833"/>
    </source>
</evidence>
<evidence type="ECO:0000313" key="10">
    <source>
        <dbReference type="EMBL" id="KAK2176426.1"/>
    </source>
</evidence>
<feature type="region of interest" description="Disordered" evidence="8">
    <location>
        <begin position="36"/>
        <end position="60"/>
    </location>
</feature>
<dbReference type="InterPro" id="IPR056436">
    <property type="entry name" value="Znf-C2H2_ZIC1-5/GLI1-3-like"/>
</dbReference>
<keyword evidence="5" id="KW-0862">Zinc</keyword>
<name>A0AAD9NQ09_RIDPI</name>
<protein>
    <recommendedName>
        <fullName evidence="9">C2H2-type domain-containing protein</fullName>
    </recommendedName>
</protein>
<feature type="domain" description="C2H2-type" evidence="9">
    <location>
        <begin position="474"/>
        <end position="503"/>
    </location>
</feature>
<keyword evidence="2" id="KW-0479">Metal-binding</keyword>
<dbReference type="GO" id="GO:0000981">
    <property type="term" value="F:DNA-binding transcription factor activity, RNA polymerase II-specific"/>
    <property type="evidence" value="ECO:0007669"/>
    <property type="project" value="TreeGrafter"/>
</dbReference>
<dbReference type="FunFam" id="3.30.160.60:FF:000036">
    <property type="entry name" value="GLI family zinc finger 3"/>
    <property type="match status" value="1"/>
</dbReference>
<comment type="caution">
    <text evidence="10">The sequence shown here is derived from an EMBL/GenBank/DDBJ whole genome shotgun (WGS) entry which is preliminary data.</text>
</comment>
<dbReference type="SUPFAM" id="SSF57667">
    <property type="entry name" value="beta-beta-alpha zinc fingers"/>
    <property type="match status" value="3"/>
</dbReference>
<evidence type="ECO:0000313" key="11">
    <source>
        <dbReference type="Proteomes" id="UP001209878"/>
    </source>
</evidence>
<keyword evidence="3" id="KW-0677">Repeat</keyword>
<keyword evidence="4 7" id="KW-0863">Zinc-finger</keyword>
<dbReference type="SMART" id="SM00355">
    <property type="entry name" value="ZnF_C2H2"/>
    <property type="match status" value="5"/>
</dbReference>
<feature type="region of interest" description="Disordered" evidence="8">
    <location>
        <begin position="486"/>
        <end position="512"/>
    </location>
</feature>
<dbReference type="Proteomes" id="UP001209878">
    <property type="component" value="Unassembled WGS sequence"/>
</dbReference>
<evidence type="ECO:0000256" key="1">
    <source>
        <dbReference type="ARBA" id="ARBA00004123"/>
    </source>
</evidence>
<organism evidence="10 11">
    <name type="scientific">Ridgeia piscesae</name>
    <name type="common">Tubeworm</name>
    <dbReference type="NCBI Taxonomy" id="27915"/>
    <lineage>
        <taxon>Eukaryota</taxon>
        <taxon>Metazoa</taxon>
        <taxon>Spiralia</taxon>
        <taxon>Lophotrochozoa</taxon>
        <taxon>Annelida</taxon>
        <taxon>Polychaeta</taxon>
        <taxon>Sedentaria</taxon>
        <taxon>Canalipalpata</taxon>
        <taxon>Sabellida</taxon>
        <taxon>Siboglinidae</taxon>
        <taxon>Ridgeia</taxon>
    </lineage>
</organism>
<dbReference type="PROSITE" id="PS50157">
    <property type="entry name" value="ZINC_FINGER_C2H2_2"/>
    <property type="match status" value="5"/>
</dbReference>
<feature type="domain" description="C2H2-type" evidence="9">
    <location>
        <begin position="386"/>
        <end position="413"/>
    </location>
</feature>
<evidence type="ECO:0000256" key="8">
    <source>
        <dbReference type="SAM" id="MobiDB-lite"/>
    </source>
</evidence>
<dbReference type="FunFam" id="3.30.160.60:FF:000031">
    <property type="entry name" value="GLI family zinc finger 3"/>
    <property type="match status" value="1"/>
</dbReference>
<feature type="compositionally biased region" description="Polar residues" evidence="8">
    <location>
        <begin position="646"/>
        <end position="685"/>
    </location>
</feature>